<dbReference type="PRINTS" id="PR00132">
    <property type="entry name" value="GLHYDRLASE2"/>
</dbReference>
<dbReference type="SUPFAM" id="SSF49303">
    <property type="entry name" value="beta-Galactosidase/glucuronidase domain"/>
    <property type="match status" value="1"/>
</dbReference>
<evidence type="ECO:0000256" key="1">
    <source>
        <dbReference type="ARBA" id="ARBA00007401"/>
    </source>
</evidence>
<dbReference type="PANTHER" id="PTHR42732:SF1">
    <property type="entry name" value="BETA-MANNOSIDASE"/>
    <property type="match status" value="1"/>
</dbReference>
<gene>
    <name evidence="9" type="ORF">N6H18_02205</name>
</gene>
<evidence type="ECO:0000259" key="5">
    <source>
        <dbReference type="Pfam" id="PF00703"/>
    </source>
</evidence>
<dbReference type="InterPro" id="IPR013783">
    <property type="entry name" value="Ig-like_fold"/>
</dbReference>
<dbReference type="PANTHER" id="PTHR42732">
    <property type="entry name" value="BETA-GALACTOSIDASE"/>
    <property type="match status" value="1"/>
</dbReference>
<protein>
    <submittedName>
        <fullName evidence="9">Glycoside hydrolase family 2 protein</fullName>
    </submittedName>
</protein>
<keyword evidence="2 9" id="KW-0378">Hydrolase</keyword>
<evidence type="ECO:0000313" key="10">
    <source>
        <dbReference type="Proteomes" id="UP001065174"/>
    </source>
</evidence>
<dbReference type="Pfam" id="PF16355">
    <property type="entry name" value="DUF4982"/>
    <property type="match status" value="1"/>
</dbReference>
<comment type="similarity">
    <text evidence="1">Belongs to the glycosyl hydrolase 2 family.</text>
</comment>
<accession>A0ABY6CSD9</accession>
<dbReference type="Gene3D" id="2.60.40.10">
    <property type="entry name" value="Immunoglobulins"/>
    <property type="match status" value="2"/>
</dbReference>
<feature type="signal peptide" evidence="4">
    <location>
        <begin position="1"/>
        <end position="21"/>
    </location>
</feature>
<dbReference type="Proteomes" id="UP001065174">
    <property type="component" value="Chromosome"/>
</dbReference>
<dbReference type="Pfam" id="PF00703">
    <property type="entry name" value="Glyco_hydro_2"/>
    <property type="match status" value="1"/>
</dbReference>
<keyword evidence="4" id="KW-0732">Signal</keyword>
<organism evidence="9 10">
    <name type="scientific">Reichenbachiella agarivorans</name>
    <dbReference type="NCBI Taxonomy" id="2979464"/>
    <lineage>
        <taxon>Bacteria</taxon>
        <taxon>Pseudomonadati</taxon>
        <taxon>Bacteroidota</taxon>
        <taxon>Cytophagia</taxon>
        <taxon>Cytophagales</taxon>
        <taxon>Reichenbachiellaceae</taxon>
        <taxon>Reichenbachiella</taxon>
    </lineage>
</organism>
<dbReference type="Pfam" id="PF02837">
    <property type="entry name" value="Glyco_hydro_2_N"/>
    <property type="match status" value="1"/>
</dbReference>
<dbReference type="EMBL" id="CP106679">
    <property type="protein sequence ID" value="UXP32774.1"/>
    <property type="molecule type" value="Genomic_DNA"/>
</dbReference>
<dbReference type="SUPFAM" id="SSF51445">
    <property type="entry name" value="(Trans)glycosidases"/>
    <property type="match status" value="1"/>
</dbReference>
<feature type="domain" description="Glycosyl hydrolases family 2 sugar binding" evidence="7">
    <location>
        <begin position="76"/>
        <end position="174"/>
    </location>
</feature>
<feature type="chain" id="PRO_5047037122" evidence="4">
    <location>
        <begin position="22"/>
        <end position="796"/>
    </location>
</feature>
<dbReference type="RefSeq" id="WP_262310209.1">
    <property type="nucleotide sequence ID" value="NZ_CP106679.1"/>
</dbReference>
<evidence type="ECO:0000256" key="4">
    <source>
        <dbReference type="SAM" id="SignalP"/>
    </source>
</evidence>
<feature type="domain" description="DUF4982" evidence="8">
    <location>
        <begin position="620"/>
        <end position="682"/>
    </location>
</feature>
<evidence type="ECO:0000256" key="2">
    <source>
        <dbReference type="ARBA" id="ARBA00022801"/>
    </source>
</evidence>
<dbReference type="InterPro" id="IPR006103">
    <property type="entry name" value="Glyco_hydro_2_cat"/>
</dbReference>
<dbReference type="InterPro" id="IPR051913">
    <property type="entry name" value="GH2_Domain-Containing"/>
</dbReference>
<keyword evidence="3" id="KW-0326">Glycosidase</keyword>
<dbReference type="InterPro" id="IPR006102">
    <property type="entry name" value="Ig-like_GH2"/>
</dbReference>
<dbReference type="InterPro" id="IPR006104">
    <property type="entry name" value="Glyco_hydro_2_N"/>
</dbReference>
<feature type="domain" description="Glycoside hydrolase family 2 immunoglobulin-like beta-sandwich" evidence="5">
    <location>
        <begin position="178"/>
        <end position="279"/>
    </location>
</feature>
<dbReference type="Gene3D" id="3.20.20.80">
    <property type="entry name" value="Glycosidases"/>
    <property type="match status" value="1"/>
</dbReference>
<evidence type="ECO:0000256" key="3">
    <source>
        <dbReference type="ARBA" id="ARBA00023295"/>
    </source>
</evidence>
<evidence type="ECO:0000313" key="9">
    <source>
        <dbReference type="EMBL" id="UXP32774.1"/>
    </source>
</evidence>
<dbReference type="Gene3D" id="2.60.120.260">
    <property type="entry name" value="Galactose-binding domain-like"/>
    <property type="match status" value="1"/>
</dbReference>
<dbReference type="InterPro" id="IPR008979">
    <property type="entry name" value="Galactose-bd-like_sf"/>
</dbReference>
<reference evidence="9" key="1">
    <citation type="submission" date="2022-09" db="EMBL/GenBank/DDBJ databases">
        <title>Comparative genomics and taxonomic characterization of three novel marine species of genus Reichenbachiella exhibiting antioxidant and polysaccharide degradation activities.</title>
        <authorList>
            <person name="Muhammad N."/>
            <person name="Lee Y.-J."/>
            <person name="Ko J."/>
            <person name="Kim S.-G."/>
        </authorList>
    </citation>
    <scope>NUCLEOTIDE SEQUENCE</scope>
    <source>
        <strain evidence="9">BKB1-1</strain>
    </source>
</reference>
<evidence type="ECO:0000259" key="8">
    <source>
        <dbReference type="Pfam" id="PF16355"/>
    </source>
</evidence>
<sequence>MIKNIGLLALCCIMVVSSAISQGRTELNINKDWTYLGVPIENLDDLEEQQDWQAIDLPHTWNNEDVVDLTPGYRRSVSWYRKNLMFDKINPNTRQFLYFEGVNITTEVYVNGQLAGEHVGGYVGFEIEITKQIHAGENEILIKVDNGYDRQVIPSQKSDFFIYGGITRDVWLRTLAQTYIEDINISTSKVSKTAATTSVSLDLNGRVSSKMTVLLQVKNPEGKVVFEESKKAQSSTKFSFKLSHPQLWGVETPNLYTVEASLMNNNVASDHRSDRYGIRWFEFKDHGPFYLNGERLLLRGTHRHEEHAGYGAAMPNELHRRDIEMIKEMGANFIRLAHYPQDPEVYRACDELGILLWDELPWCRGGVGDEVWKANTSRLLKEMIDQNYNHPSIILWSMGNEIYWLPDFDNGDDEESINSYLKELNALAHQLDPSRKTSIRKYYPGAEIVDVFSPSIWSGWYSGSYKNYKNVVDQSIEKYNHFFHMEYGGSSHVGRHTENPINGDGLVNPDDWEEEVNQIEVKSIANAGDWSENYIVDLFDWYLSVSETHDQFVGNAQWAFKDFGTPLRPENDIPYMNQKGLVDREGKPKDAYYVYKSYWSKVPFSYIESHTWTERSGPKGTKRNISVFSNNEKVELFHNGKSLGMKTRDITQFPACGLNWDVLFDAGQNELHAVGYQGNQEVSSDSMTISYSFEQAGTPDDLRLSYVLQENGDYLVSATAVDKEGRRCLDYEERVYFQCMKGGELLRNQGTPTGSESIKMANGKASIIVKPDKLSSILQMTVLNQNFKGSFLEIKK</sequence>
<dbReference type="Pfam" id="PF02836">
    <property type="entry name" value="Glyco_hydro_2_C"/>
    <property type="match status" value="1"/>
</dbReference>
<dbReference type="InterPro" id="IPR017853">
    <property type="entry name" value="GH"/>
</dbReference>
<evidence type="ECO:0000259" key="7">
    <source>
        <dbReference type="Pfam" id="PF02837"/>
    </source>
</evidence>
<feature type="domain" description="Glycoside hydrolase family 2 catalytic" evidence="6">
    <location>
        <begin position="285"/>
        <end position="602"/>
    </location>
</feature>
<evidence type="ECO:0000259" key="6">
    <source>
        <dbReference type="Pfam" id="PF02836"/>
    </source>
</evidence>
<dbReference type="SUPFAM" id="SSF49785">
    <property type="entry name" value="Galactose-binding domain-like"/>
    <property type="match status" value="1"/>
</dbReference>
<dbReference type="GO" id="GO:0016787">
    <property type="term" value="F:hydrolase activity"/>
    <property type="evidence" value="ECO:0007669"/>
    <property type="project" value="UniProtKB-KW"/>
</dbReference>
<name>A0ABY6CSD9_9BACT</name>
<dbReference type="InterPro" id="IPR032311">
    <property type="entry name" value="DUF4982"/>
</dbReference>
<dbReference type="InterPro" id="IPR006101">
    <property type="entry name" value="Glyco_hydro_2"/>
</dbReference>
<keyword evidence="10" id="KW-1185">Reference proteome</keyword>
<dbReference type="InterPro" id="IPR036156">
    <property type="entry name" value="Beta-gal/glucu_dom_sf"/>
</dbReference>
<proteinExistence type="inferred from homology"/>